<evidence type="ECO:0000313" key="4">
    <source>
        <dbReference type="Proteomes" id="UP000003085"/>
    </source>
</evidence>
<dbReference type="HOGENOM" id="CLU_020336_7_3_6"/>
<dbReference type="EMBL" id="ADMT01000124">
    <property type="protein sequence ID" value="EFF83227.1"/>
    <property type="molecule type" value="Genomic_DNA"/>
</dbReference>
<dbReference type="PRINTS" id="PR00412">
    <property type="entry name" value="EPOXHYDRLASE"/>
</dbReference>
<proteinExistence type="predicted"/>
<feature type="domain" description="AB hydrolase-1" evidence="2">
    <location>
        <begin position="32"/>
        <end position="278"/>
    </location>
</feature>
<dbReference type="Proteomes" id="UP000003085">
    <property type="component" value="Unassembled WGS sequence"/>
</dbReference>
<dbReference type="GO" id="GO:0016787">
    <property type="term" value="F:hydrolase activity"/>
    <property type="evidence" value="ECO:0007669"/>
    <property type="project" value="UniProtKB-KW"/>
</dbReference>
<dbReference type="InterPro" id="IPR029058">
    <property type="entry name" value="AB_hydrolase_fold"/>
</dbReference>
<dbReference type="RefSeq" id="WP_004638255.1">
    <property type="nucleotide sequence ID" value="NZ_GG770435.1"/>
</dbReference>
<dbReference type="Gene3D" id="3.40.50.1820">
    <property type="entry name" value="alpha/beta hydrolase"/>
    <property type="match status" value="1"/>
</dbReference>
<protein>
    <submittedName>
        <fullName evidence="3">Hydrolase, alpha/beta domain protein</fullName>
    </submittedName>
</protein>
<dbReference type="PANTHER" id="PTHR43329">
    <property type="entry name" value="EPOXIDE HYDROLASE"/>
    <property type="match status" value="1"/>
</dbReference>
<evidence type="ECO:0000313" key="3">
    <source>
        <dbReference type="EMBL" id="EFF83227.1"/>
    </source>
</evidence>
<comment type="caution">
    <text evidence="3">The sequence shown here is derived from an EMBL/GenBank/DDBJ whole genome shotgun (WGS) entry which is preliminary data.</text>
</comment>
<reference evidence="4" key="1">
    <citation type="submission" date="2010-03" db="EMBL/GenBank/DDBJ databases">
        <title>Complete sequence of Mobiluncus curtisii ATCC 43063.</title>
        <authorList>
            <person name="Muzny D."/>
            <person name="Qin X."/>
            <person name="Deng J."/>
            <person name="Jiang H."/>
            <person name="Liu Y."/>
            <person name="Qu J."/>
            <person name="Song X.-Z."/>
            <person name="Zhang L."/>
            <person name="Thornton R."/>
            <person name="Coyle M."/>
            <person name="Francisco L."/>
            <person name="Jackson L."/>
            <person name="Javaid M."/>
            <person name="Korchina V."/>
            <person name="Kovar C."/>
            <person name="Mata R."/>
            <person name="Mathew T."/>
            <person name="Ngo R."/>
            <person name="Nguyen L."/>
            <person name="Nguyen N."/>
            <person name="Okwuonu G."/>
            <person name="Ongeri F."/>
            <person name="Pham C."/>
            <person name="Simmons D."/>
            <person name="Wilczek-Boney K."/>
            <person name="Hale W."/>
            <person name="Jakkamsetti A."/>
            <person name="Pham P."/>
            <person name="Ruth R."/>
            <person name="San Lucas F."/>
            <person name="Warren J."/>
            <person name="Zhang J."/>
            <person name="Zhao Z."/>
            <person name="Zhou C."/>
            <person name="Zhu D."/>
            <person name="Lee S."/>
            <person name="Bess C."/>
            <person name="Blankenburg K."/>
            <person name="Forbes L."/>
            <person name="Fu Q."/>
            <person name="Gubbala S."/>
            <person name="Hirani K."/>
            <person name="Jayaseelan J.C."/>
            <person name="Lara F."/>
            <person name="Munidasa M."/>
            <person name="Palculict T."/>
            <person name="Patil S."/>
            <person name="Pu L.-L."/>
            <person name="Saada N."/>
            <person name="Tang L."/>
            <person name="Weissenberger G."/>
            <person name="Zhu Y."/>
            <person name="Hemphill L."/>
            <person name="Shang Y."/>
            <person name="Youmans B."/>
            <person name="Ayvaz T."/>
            <person name="Ross M."/>
            <person name="Santibanez J."/>
            <person name="Aqrawi P."/>
            <person name="Gross S."/>
            <person name="Joshi V."/>
            <person name="Fowler G."/>
            <person name="Nazareth L."/>
            <person name="Reid J."/>
            <person name="Worley K."/>
            <person name="Petrosino J."/>
            <person name="Highlander S."/>
            <person name="Gibbs R."/>
            <person name="Gibbs R."/>
        </authorList>
    </citation>
    <scope>NUCLEOTIDE SEQUENCE [LARGE SCALE GENOMIC DNA]</scope>
    <source>
        <strain evidence="4">ATCC 19194</strain>
    </source>
</reference>
<dbReference type="SUPFAM" id="SSF53474">
    <property type="entry name" value="alpha/beta-Hydrolases"/>
    <property type="match status" value="1"/>
</dbReference>
<organism evidence="3 4">
    <name type="scientific">Acinetobacter haemolyticus ATCC 19194</name>
    <dbReference type="NCBI Taxonomy" id="707232"/>
    <lineage>
        <taxon>Bacteria</taxon>
        <taxon>Pseudomonadati</taxon>
        <taxon>Pseudomonadota</taxon>
        <taxon>Gammaproteobacteria</taxon>
        <taxon>Moraxellales</taxon>
        <taxon>Moraxellaceae</taxon>
        <taxon>Acinetobacter</taxon>
    </lineage>
</organism>
<dbReference type="Pfam" id="PF00561">
    <property type="entry name" value="Abhydrolase_1"/>
    <property type="match status" value="1"/>
</dbReference>
<dbReference type="InterPro" id="IPR000073">
    <property type="entry name" value="AB_hydrolase_1"/>
</dbReference>
<accession>D4XNK9</accession>
<dbReference type="InterPro" id="IPR000639">
    <property type="entry name" value="Epox_hydrolase-like"/>
</dbReference>
<evidence type="ECO:0000259" key="2">
    <source>
        <dbReference type="Pfam" id="PF00561"/>
    </source>
</evidence>
<name>D4XNK9_ACIHA</name>
<sequence length="303" mass="34156">MNQIEKHKFYVHSGNICLAAYRWGQEDLYKDTIVLIHGYPDSADVWQSVAAFLVPSFNVIAYDVRGAGLSDIPESTAGYAFDLLVQDLAEIIRAVSPDRLVHIVGHDWGALQAWEAVLGDRLKNQIASYTALAPSADHVGWWFHRQLNRRSWQGYFNVFRRLTASSYMAMFQVPVLPELTWHLGLGKAWPKLVGYLEKIKVENSPTQLRNAKGGLGLYRQNLAAPLLSPSSRTTTIPVQMLLMNQDLFVPVSMSKGMDEWVSDIRYTEVSAGHWGILSQPQAVAEKIQQFVRIYSVNQPKQIA</sequence>
<gene>
    <name evidence="3" type="ORF">HMP0015_1301</name>
</gene>
<keyword evidence="1 3" id="KW-0378">Hydrolase</keyword>
<dbReference type="AlphaFoldDB" id="D4XNK9"/>
<evidence type="ECO:0000256" key="1">
    <source>
        <dbReference type="ARBA" id="ARBA00022801"/>
    </source>
</evidence>